<protein>
    <recommendedName>
        <fullName evidence="2">Type 4 fimbrial biogenesis protein PilX N-terminal domain-containing protein</fullName>
    </recommendedName>
</protein>
<evidence type="ECO:0000313" key="1">
    <source>
        <dbReference type="EMBL" id="VAX27860.1"/>
    </source>
</evidence>
<sequence length="169" mass="18687">MSSGQMMITMGAMFLLSIIVLSVNNGYLRNNDIVLDSKFDILAISLATSIIEDANGLAFDVSTTGGTNVMYTSQLSTCGPGSGEYYVSRDSNNYNDFDDYNGLHIAYNDSTLESAVFDINCKVGYISDSNPDVFTTSKTWYKRLNVNVTSPSMSDTIKMSTIMSYFYFR</sequence>
<evidence type="ECO:0008006" key="2">
    <source>
        <dbReference type="Google" id="ProtNLM"/>
    </source>
</evidence>
<dbReference type="AlphaFoldDB" id="A0A3B1CYY6"/>
<proteinExistence type="predicted"/>
<accession>A0A3B1CYY6</accession>
<dbReference type="EMBL" id="UOGD01000396">
    <property type="protein sequence ID" value="VAX27860.1"/>
    <property type="molecule type" value="Genomic_DNA"/>
</dbReference>
<name>A0A3B1CYY6_9ZZZZ</name>
<reference evidence="1" key="1">
    <citation type="submission" date="2018-06" db="EMBL/GenBank/DDBJ databases">
        <authorList>
            <person name="Zhirakovskaya E."/>
        </authorList>
    </citation>
    <scope>NUCLEOTIDE SEQUENCE</scope>
</reference>
<organism evidence="1">
    <name type="scientific">hydrothermal vent metagenome</name>
    <dbReference type="NCBI Taxonomy" id="652676"/>
    <lineage>
        <taxon>unclassified sequences</taxon>
        <taxon>metagenomes</taxon>
        <taxon>ecological metagenomes</taxon>
    </lineage>
</organism>
<gene>
    <name evidence="1" type="ORF">MNBD_IGNAVI01-1957</name>
</gene>